<dbReference type="Gene3D" id="3.90.1200.10">
    <property type="match status" value="1"/>
</dbReference>
<evidence type="ECO:0000259" key="2">
    <source>
        <dbReference type="Pfam" id="PF01636"/>
    </source>
</evidence>
<organism evidence="3 4">
    <name type="scientific">Saccharothrix lopnurensis</name>
    <dbReference type="NCBI Taxonomy" id="1670621"/>
    <lineage>
        <taxon>Bacteria</taxon>
        <taxon>Bacillati</taxon>
        <taxon>Actinomycetota</taxon>
        <taxon>Actinomycetes</taxon>
        <taxon>Pseudonocardiales</taxon>
        <taxon>Pseudonocardiaceae</taxon>
        <taxon>Saccharothrix</taxon>
    </lineage>
</organism>
<comment type="caution">
    <text evidence="3">The sequence shown here is derived from an EMBL/GenBank/DDBJ whole genome shotgun (WGS) entry which is preliminary data.</text>
</comment>
<keyword evidence="4" id="KW-1185">Reference proteome</keyword>
<evidence type="ECO:0000313" key="3">
    <source>
        <dbReference type="EMBL" id="MFC6089239.1"/>
    </source>
</evidence>
<dbReference type="RefSeq" id="WP_380634318.1">
    <property type="nucleotide sequence ID" value="NZ_JBHSQO010000006.1"/>
</dbReference>
<feature type="domain" description="Aminoglycoside phosphotransferase" evidence="2">
    <location>
        <begin position="91"/>
        <end position="262"/>
    </location>
</feature>
<dbReference type="SUPFAM" id="SSF56112">
    <property type="entry name" value="Protein kinase-like (PK-like)"/>
    <property type="match status" value="1"/>
</dbReference>
<dbReference type="Proteomes" id="UP001596220">
    <property type="component" value="Unassembled WGS sequence"/>
</dbReference>
<proteinExistence type="predicted"/>
<feature type="compositionally biased region" description="Polar residues" evidence="1">
    <location>
        <begin position="160"/>
        <end position="171"/>
    </location>
</feature>
<feature type="region of interest" description="Disordered" evidence="1">
    <location>
        <begin position="155"/>
        <end position="191"/>
    </location>
</feature>
<gene>
    <name evidence="3" type="ORF">ACFP3R_08140</name>
</gene>
<dbReference type="InterPro" id="IPR011009">
    <property type="entry name" value="Kinase-like_dom_sf"/>
</dbReference>
<accession>A0ABW1P1B8</accession>
<dbReference type="InterPro" id="IPR002575">
    <property type="entry name" value="Aminoglycoside_PTrfase"/>
</dbReference>
<dbReference type="Pfam" id="PF01636">
    <property type="entry name" value="APH"/>
    <property type="match status" value="1"/>
</dbReference>
<protein>
    <submittedName>
        <fullName evidence="3">Phosphotransferase</fullName>
    </submittedName>
</protein>
<reference evidence="4" key="1">
    <citation type="journal article" date="2019" name="Int. J. Syst. Evol. Microbiol.">
        <title>The Global Catalogue of Microorganisms (GCM) 10K type strain sequencing project: providing services to taxonomists for standard genome sequencing and annotation.</title>
        <authorList>
            <consortium name="The Broad Institute Genomics Platform"/>
            <consortium name="The Broad Institute Genome Sequencing Center for Infectious Disease"/>
            <person name="Wu L."/>
            <person name="Ma J."/>
        </authorList>
    </citation>
    <scope>NUCLEOTIDE SEQUENCE [LARGE SCALE GENOMIC DNA]</scope>
    <source>
        <strain evidence="4">CGMCC 4.7246</strain>
    </source>
</reference>
<evidence type="ECO:0000256" key="1">
    <source>
        <dbReference type="SAM" id="MobiDB-lite"/>
    </source>
</evidence>
<sequence length="319" mass="33130">MNSDLVAGMAALVGPAAEPEVLAVRGDVVVVRVGDVVLKAHEAGTDPVELAGRLRLAADPRLAGLLLPPLLGPEVVAGRVVSGWPPGTPVPQSEPEDLPMEAAGRMLAELHRFAAADFAPPVPAAGAWPRMRRAVRELTLDTPAADLVRRAFATLPGTHSPGTHSPGTHSPGTPADTRAAGDQAADDPLPGTTLIHGDWHLGQLVRRDGGYRLIDVDDLGVGDPAWDLARPAALHLVGVLDEVAWGRLLGAYLGAGGTGVPRDDPWSALEVPARALVVQMAARALTAAERDGTELNDAQDALLAACARIVSAHEPMRRG</sequence>
<dbReference type="EMBL" id="JBHSQO010000006">
    <property type="protein sequence ID" value="MFC6089239.1"/>
    <property type="molecule type" value="Genomic_DNA"/>
</dbReference>
<name>A0ABW1P1B8_9PSEU</name>
<evidence type="ECO:0000313" key="4">
    <source>
        <dbReference type="Proteomes" id="UP001596220"/>
    </source>
</evidence>